<proteinExistence type="predicted"/>
<dbReference type="EMBL" id="JACATH010000005">
    <property type="protein sequence ID" value="NWJ57387.1"/>
    <property type="molecule type" value="Genomic_DNA"/>
</dbReference>
<dbReference type="EMBL" id="JACATI010000015">
    <property type="protein sequence ID" value="NWJ20880.1"/>
    <property type="molecule type" value="Genomic_DNA"/>
</dbReference>
<organism evidence="3 5">
    <name type="scientific">Marine Group I thaumarchaeote</name>
    <dbReference type="NCBI Taxonomy" id="2511932"/>
    <lineage>
        <taxon>Archaea</taxon>
        <taxon>Nitrososphaerota</taxon>
        <taxon>Marine Group I</taxon>
    </lineage>
</organism>
<evidence type="ECO:0000313" key="2">
    <source>
        <dbReference type="EMBL" id="NWJ29015.1"/>
    </source>
</evidence>
<reference evidence="3" key="2">
    <citation type="submission" date="2020-06" db="EMBL/GenBank/DDBJ databases">
        <authorList>
            <person name="Wang Y."/>
        </authorList>
    </citation>
    <scope>NUCLEOTIDE SEQUENCE</scope>
    <source>
        <strain evidence="1">L14</strain>
        <strain evidence="3">L15a</strain>
        <strain evidence="2">T1L11</strain>
    </source>
</reference>
<protein>
    <submittedName>
        <fullName evidence="3">Uncharacterized protein</fullName>
    </submittedName>
</protein>
<comment type="caution">
    <text evidence="3">The sequence shown here is derived from an EMBL/GenBank/DDBJ whole genome shotgun (WGS) entry which is preliminary data.</text>
</comment>
<evidence type="ECO:0000313" key="6">
    <source>
        <dbReference type="Proteomes" id="UP000587702"/>
    </source>
</evidence>
<accession>A0A7K4MV90</accession>
<dbReference type="EMBL" id="JACATE010000010">
    <property type="protein sequence ID" value="NWJ29015.1"/>
    <property type="molecule type" value="Genomic_DNA"/>
</dbReference>
<dbReference type="Proteomes" id="UP000575480">
    <property type="component" value="Unassembled WGS sequence"/>
</dbReference>
<sequence>MKYVISVSKTYKHRGKDINHLPKTKKFWHIYYYEYDEVDEELKMYCVQVNWFTAMYYKFHKVKKIVLHCPSCNNDVLHFIKKRTQKAILNEECPTCFMKYKDILEELEITE</sequence>
<evidence type="ECO:0000313" key="4">
    <source>
        <dbReference type="Proteomes" id="UP000563820"/>
    </source>
</evidence>
<dbReference type="Proteomes" id="UP000563820">
    <property type="component" value="Unassembled WGS sequence"/>
</dbReference>
<name>A0A7K4MV90_9ARCH</name>
<evidence type="ECO:0000313" key="3">
    <source>
        <dbReference type="EMBL" id="NWJ57387.1"/>
    </source>
</evidence>
<dbReference type="Proteomes" id="UP000587702">
    <property type="component" value="Unassembled WGS sequence"/>
</dbReference>
<dbReference type="AlphaFoldDB" id="A0A7K4MV90"/>
<reference evidence="4 5" key="1">
    <citation type="journal article" date="2019" name="Environ. Microbiol.">
        <title>Genomics insights into ecotype formation of ammonia-oxidizing archaea in the deep ocean.</title>
        <authorList>
            <person name="Wang Y."/>
            <person name="Huang J.M."/>
            <person name="Cui G.J."/>
            <person name="Nunoura T."/>
            <person name="Takaki Y."/>
            <person name="Li W.L."/>
            <person name="Li J."/>
            <person name="Gao Z.M."/>
            <person name="Takai K."/>
            <person name="Zhang A.Q."/>
            <person name="Stepanauskas R."/>
        </authorList>
    </citation>
    <scope>NUCLEOTIDE SEQUENCE [LARGE SCALE GENOMIC DNA]</scope>
    <source>
        <strain evidence="1 6">L14</strain>
        <strain evidence="3 5">L15a</strain>
        <strain evidence="2 4">T1L11</strain>
    </source>
</reference>
<evidence type="ECO:0000313" key="5">
    <source>
        <dbReference type="Proteomes" id="UP000575480"/>
    </source>
</evidence>
<evidence type="ECO:0000313" key="1">
    <source>
        <dbReference type="EMBL" id="NWJ20880.1"/>
    </source>
</evidence>
<gene>
    <name evidence="2" type="ORF">HX848_06510</name>
    <name evidence="3" type="ORF">HX858_06515</name>
    <name evidence="1" type="ORF">HX860_07470</name>
</gene>